<evidence type="ECO:0000256" key="2">
    <source>
        <dbReference type="ARBA" id="ARBA00004613"/>
    </source>
</evidence>
<evidence type="ECO:0000256" key="13">
    <source>
        <dbReference type="RuleBase" id="RU000489"/>
    </source>
</evidence>
<proteinExistence type="inferred from homology"/>
<evidence type="ECO:0000256" key="1">
    <source>
        <dbReference type="ARBA" id="ARBA00000822"/>
    </source>
</evidence>
<evidence type="ECO:0000256" key="6">
    <source>
        <dbReference type="ARBA" id="ARBA00022801"/>
    </source>
</evidence>
<dbReference type="InterPro" id="IPR001002">
    <property type="entry name" value="Chitin-bd_1"/>
</dbReference>
<dbReference type="SUPFAM" id="SSF51445">
    <property type="entry name" value="(Trans)glycosidases"/>
    <property type="match status" value="1"/>
</dbReference>
<dbReference type="InterPro" id="IPR036861">
    <property type="entry name" value="Endochitinase-like_sf"/>
</dbReference>
<dbReference type="InterPro" id="IPR053214">
    <property type="entry name" value="LysM12-like"/>
</dbReference>
<keyword evidence="11" id="KW-0624">Polysaccharide degradation</keyword>
<dbReference type="InterPro" id="IPR036779">
    <property type="entry name" value="LysM_dom_sf"/>
</dbReference>
<dbReference type="SUPFAM" id="SSF54106">
    <property type="entry name" value="LysM domain"/>
    <property type="match status" value="1"/>
</dbReference>
<feature type="chain" id="PRO_5042520829" description="chitinase" evidence="14">
    <location>
        <begin position="18"/>
        <end position="798"/>
    </location>
</feature>
<evidence type="ECO:0000256" key="3">
    <source>
        <dbReference type="ARBA" id="ARBA00012729"/>
    </source>
</evidence>
<dbReference type="Pfam" id="PF00187">
    <property type="entry name" value="Chitin_bind_1"/>
    <property type="match status" value="1"/>
</dbReference>
<dbReference type="PANTHER" id="PTHR47700">
    <property type="entry name" value="V CHITINASE, PUTATIVE (AFU_ORTHOLOGUE AFUA_6G13720)-RELATED"/>
    <property type="match status" value="1"/>
</dbReference>
<dbReference type="Pfam" id="PF01476">
    <property type="entry name" value="LysM"/>
    <property type="match status" value="1"/>
</dbReference>
<dbReference type="GO" id="GO:0006032">
    <property type="term" value="P:chitin catabolic process"/>
    <property type="evidence" value="ECO:0007669"/>
    <property type="project" value="UniProtKB-KW"/>
</dbReference>
<gene>
    <name evidence="17" type="ORF">QQS21_000578</name>
</gene>
<dbReference type="AlphaFoldDB" id="A0AAJ0FZ55"/>
<dbReference type="PROSITE" id="PS51782">
    <property type="entry name" value="LYSM"/>
    <property type="match status" value="2"/>
</dbReference>
<dbReference type="InterPro" id="IPR018392">
    <property type="entry name" value="LysM"/>
</dbReference>
<evidence type="ECO:0000256" key="8">
    <source>
        <dbReference type="ARBA" id="ARBA00023026"/>
    </source>
</evidence>
<dbReference type="CDD" id="cd00035">
    <property type="entry name" value="ChtBD1"/>
    <property type="match status" value="1"/>
</dbReference>
<evidence type="ECO:0000256" key="10">
    <source>
        <dbReference type="ARBA" id="ARBA00023295"/>
    </source>
</evidence>
<comment type="catalytic activity">
    <reaction evidence="1">
        <text>Random endo-hydrolysis of N-acetyl-beta-D-glucosaminide (1-&gt;4)-beta-linkages in chitin and chitodextrins.</text>
        <dbReference type="EC" id="3.2.1.14"/>
    </reaction>
</comment>
<evidence type="ECO:0000256" key="7">
    <source>
        <dbReference type="ARBA" id="ARBA00023024"/>
    </source>
</evidence>
<dbReference type="EC" id="3.2.1.14" evidence="3"/>
<feature type="domain" description="GH18" evidence="16">
    <location>
        <begin position="546"/>
        <end position="798"/>
    </location>
</feature>
<dbReference type="GO" id="GO:0005576">
    <property type="term" value="C:extracellular region"/>
    <property type="evidence" value="ECO:0007669"/>
    <property type="project" value="UniProtKB-SubCell"/>
</dbReference>
<reference evidence="17" key="1">
    <citation type="submission" date="2023-06" db="EMBL/GenBank/DDBJ databases">
        <title>Conoideocrella luteorostrata (Hypocreales: Clavicipitaceae), a potential biocontrol fungus for elongate hemlock scale in United States Christmas tree production areas.</title>
        <authorList>
            <person name="Barrett H."/>
            <person name="Lovett B."/>
            <person name="Macias A.M."/>
            <person name="Stajich J.E."/>
            <person name="Kasson M.T."/>
        </authorList>
    </citation>
    <scope>NUCLEOTIDE SEQUENCE</scope>
    <source>
        <strain evidence="17">ARSEF 14590</strain>
    </source>
</reference>
<dbReference type="PROSITE" id="PS01095">
    <property type="entry name" value="GH18_1"/>
    <property type="match status" value="1"/>
</dbReference>
<name>A0AAJ0FZ55_9HYPO</name>
<dbReference type="InterPro" id="IPR001223">
    <property type="entry name" value="Glyco_hydro18_cat"/>
</dbReference>
<comment type="subcellular location">
    <subcellularLocation>
        <location evidence="2">Secreted</location>
    </subcellularLocation>
</comment>
<dbReference type="Gene3D" id="3.10.350.10">
    <property type="entry name" value="LysM domain"/>
    <property type="match status" value="2"/>
</dbReference>
<dbReference type="Proteomes" id="UP001251528">
    <property type="component" value="Unassembled WGS sequence"/>
</dbReference>
<dbReference type="GO" id="GO:0008843">
    <property type="term" value="F:endochitinase activity"/>
    <property type="evidence" value="ECO:0007669"/>
    <property type="project" value="UniProtKB-EC"/>
</dbReference>
<keyword evidence="6 13" id="KW-0378">Hydrolase</keyword>
<dbReference type="EMBL" id="JASWJB010000005">
    <property type="protein sequence ID" value="KAK2616535.1"/>
    <property type="molecule type" value="Genomic_DNA"/>
</dbReference>
<evidence type="ECO:0000259" key="15">
    <source>
        <dbReference type="PROSITE" id="PS51782"/>
    </source>
</evidence>
<evidence type="ECO:0000256" key="9">
    <source>
        <dbReference type="ARBA" id="ARBA00023277"/>
    </source>
</evidence>
<evidence type="ECO:0000256" key="5">
    <source>
        <dbReference type="ARBA" id="ARBA00022669"/>
    </source>
</evidence>
<evidence type="ECO:0000256" key="4">
    <source>
        <dbReference type="ARBA" id="ARBA00022525"/>
    </source>
</evidence>
<evidence type="ECO:0000256" key="11">
    <source>
        <dbReference type="ARBA" id="ARBA00023326"/>
    </source>
</evidence>
<dbReference type="PROSITE" id="PS51910">
    <property type="entry name" value="GH18_2"/>
    <property type="match status" value="1"/>
</dbReference>
<dbReference type="PANTHER" id="PTHR47700:SF2">
    <property type="entry name" value="CHITINASE"/>
    <property type="match status" value="1"/>
</dbReference>
<dbReference type="SMART" id="SM00636">
    <property type="entry name" value="Glyco_18"/>
    <property type="match status" value="1"/>
</dbReference>
<keyword evidence="18" id="KW-1185">Reference proteome</keyword>
<dbReference type="InterPro" id="IPR011583">
    <property type="entry name" value="Chitinase_II/V-like_cat"/>
</dbReference>
<dbReference type="SMART" id="SM00257">
    <property type="entry name" value="LysM"/>
    <property type="match status" value="1"/>
</dbReference>
<comment type="similarity">
    <text evidence="12">Belongs to the secreted LysM effector family.</text>
</comment>
<feature type="signal peptide" evidence="14">
    <location>
        <begin position="1"/>
        <end position="17"/>
    </location>
</feature>
<keyword evidence="14" id="KW-0732">Signal</keyword>
<feature type="domain" description="LysM" evidence="15">
    <location>
        <begin position="335"/>
        <end position="380"/>
    </location>
</feature>
<keyword evidence="10 13" id="KW-0326">Glycosidase</keyword>
<evidence type="ECO:0000256" key="14">
    <source>
        <dbReference type="SAM" id="SignalP"/>
    </source>
</evidence>
<dbReference type="InterPro" id="IPR017853">
    <property type="entry name" value="GH"/>
</dbReference>
<dbReference type="GO" id="GO:0000272">
    <property type="term" value="P:polysaccharide catabolic process"/>
    <property type="evidence" value="ECO:0007669"/>
    <property type="project" value="UniProtKB-KW"/>
</dbReference>
<dbReference type="InterPro" id="IPR001579">
    <property type="entry name" value="Glyco_hydro_18_chit_AS"/>
</dbReference>
<sequence>MWSITAALLLSARLVLAAINIDGSQAVEPAYENDFSPISDISTYQIDQHECPLPCVDYSNPHSWIPYSSVGRLKRCQQPMLLQFSVSQPLSDPQSNIIIRSCTLNPAEHGSIMASAAEAASIVENPKKLDESAKYGGLESTSVACSTSGMQLPGKIEVVTSTRKTPNSSDAVDLLKGMRQFFAAKDNCDEKFLFGYHNQFVAGVYIGEHITKSTADSALAALSKQLQSDNSVPDQAIVQYYDNGRQPDSIFGIFIDNNRNLSAVQQTILGWSQGNYANGVLGSKGVQSGAKLFGVVQHNGTSSGNGTSLTSNLISRLLRTQIRPVNRADKRAVCRSVQVVEHDTCAILAERCGITPYAFSKFNSKPNFCSTLQPRDTACCSSGSVPKPDSPQAGPDGSCASHLIRNGDSCFAVSKKYGVTVEDLEKWNKGKTWAWTECKDMLVGYSMCVSKGTPPMPPPQMGTQCGPLVPGTKPPTNSSVSLADLNPCPLKACCSNWGFCGVFPGHCAINAPEGGGPGTKKKGFQSTCISNCETKIKQNSGPPVSFQRIGYYESFNLERECLWLKAKNANTDGTYTHIHWGFASIDPNTWMPVVNNTKNQWSSFKELTGVKKILSFGGWAYSTEPATYNIIRSAIIDNRNTFAANLAKFAKDEGFDGIDIDWEYPGVSIQAMHPWASKRSSDDCTQAPDILVGGKPIGQKRDGIDYLKFLTVLKKQLGPEKSVSIAAPASFWYLQAFPIDRIAAVVDYIVYMTYDLHGQWDYGNVNAFDSCASGKCIRSHGEIELSRVIRNVSHAPLS</sequence>
<protein>
    <recommendedName>
        <fullName evidence="3">chitinase</fullName>
        <ecNumber evidence="3">3.2.1.14</ecNumber>
    </recommendedName>
</protein>
<keyword evidence="7" id="KW-0146">Chitin degradation</keyword>
<dbReference type="Pfam" id="PF00704">
    <property type="entry name" value="Glyco_hydro_18"/>
    <property type="match status" value="1"/>
</dbReference>
<evidence type="ECO:0000313" key="18">
    <source>
        <dbReference type="Proteomes" id="UP001251528"/>
    </source>
</evidence>
<organism evidence="17 18">
    <name type="scientific">Conoideocrella luteorostrata</name>
    <dbReference type="NCBI Taxonomy" id="1105319"/>
    <lineage>
        <taxon>Eukaryota</taxon>
        <taxon>Fungi</taxon>
        <taxon>Dikarya</taxon>
        <taxon>Ascomycota</taxon>
        <taxon>Pezizomycotina</taxon>
        <taxon>Sordariomycetes</taxon>
        <taxon>Hypocreomycetidae</taxon>
        <taxon>Hypocreales</taxon>
        <taxon>Clavicipitaceae</taxon>
        <taxon>Conoideocrella</taxon>
    </lineage>
</organism>
<dbReference type="GO" id="GO:0008061">
    <property type="term" value="F:chitin binding"/>
    <property type="evidence" value="ECO:0007669"/>
    <property type="project" value="UniProtKB-KW"/>
</dbReference>
<dbReference type="Gene3D" id="3.20.20.80">
    <property type="entry name" value="Glycosidases"/>
    <property type="match status" value="1"/>
</dbReference>
<evidence type="ECO:0000256" key="12">
    <source>
        <dbReference type="ARBA" id="ARBA00044955"/>
    </source>
</evidence>
<dbReference type="SUPFAM" id="SSF57016">
    <property type="entry name" value="Plant lectins/antimicrobial peptides"/>
    <property type="match status" value="1"/>
</dbReference>
<feature type="domain" description="LysM" evidence="15">
    <location>
        <begin position="400"/>
        <end position="449"/>
    </location>
</feature>
<dbReference type="Gene3D" id="3.30.60.10">
    <property type="entry name" value="Endochitinase-like"/>
    <property type="match status" value="1"/>
</dbReference>
<evidence type="ECO:0000259" key="16">
    <source>
        <dbReference type="PROSITE" id="PS51910"/>
    </source>
</evidence>
<dbReference type="CDD" id="cd00118">
    <property type="entry name" value="LysM"/>
    <property type="match status" value="1"/>
</dbReference>
<keyword evidence="8" id="KW-0843">Virulence</keyword>
<accession>A0AAJ0FZ55</accession>
<keyword evidence="9" id="KW-0119">Carbohydrate metabolism</keyword>
<comment type="caution">
    <text evidence="17">The sequence shown here is derived from an EMBL/GenBank/DDBJ whole genome shotgun (WGS) entry which is preliminary data.</text>
</comment>
<keyword evidence="5" id="KW-0147">Chitin-binding</keyword>
<keyword evidence="4" id="KW-0964">Secreted</keyword>
<evidence type="ECO:0000313" key="17">
    <source>
        <dbReference type="EMBL" id="KAK2616535.1"/>
    </source>
</evidence>